<accession>D0NXW1</accession>
<organism evidence="3 4">
    <name type="scientific">Phytophthora infestans (strain T30-4)</name>
    <name type="common">Potato late blight agent</name>
    <dbReference type="NCBI Taxonomy" id="403677"/>
    <lineage>
        <taxon>Eukaryota</taxon>
        <taxon>Sar</taxon>
        <taxon>Stramenopiles</taxon>
        <taxon>Oomycota</taxon>
        <taxon>Peronosporomycetes</taxon>
        <taxon>Peronosporales</taxon>
        <taxon>Peronosporaceae</taxon>
        <taxon>Phytophthora</taxon>
    </lineage>
</organism>
<dbReference type="OrthoDB" id="142960at2759"/>
<dbReference type="RefSeq" id="XP_002997774.1">
    <property type="nucleotide sequence ID" value="XM_002997728.1"/>
</dbReference>
<evidence type="ECO:0000313" key="4">
    <source>
        <dbReference type="Proteomes" id="UP000006643"/>
    </source>
</evidence>
<keyword evidence="1" id="KW-0175">Coiled coil</keyword>
<dbReference type="InParanoid" id="D0NXW1"/>
<proteinExistence type="predicted"/>
<dbReference type="GeneID" id="9463155"/>
<dbReference type="KEGG" id="pif:PITG_18322"/>
<keyword evidence="4" id="KW-1185">Reference proteome</keyword>
<dbReference type="eggNOG" id="KOG0017">
    <property type="taxonomic scope" value="Eukaryota"/>
</dbReference>
<dbReference type="HOGENOM" id="CLU_518273_0_0_1"/>
<dbReference type="VEuPathDB" id="FungiDB:PITG_18322"/>
<dbReference type="EMBL" id="DS028184">
    <property type="protein sequence ID" value="EEY67912.1"/>
    <property type="molecule type" value="Genomic_DNA"/>
</dbReference>
<gene>
    <name evidence="3" type="ORF">PITG_18322</name>
</gene>
<sequence>MEANETERSHQNDGPRGDGGVAGATEGIGEHLDLNQGGVGPTNVQTEAEPARGSRAWIESMEKKTERTRWHQKDQAVGLKRLRTSSTSADHRTPLARPETEEREVETELLEDLADNEWADIERGLAQSNMQVCFLMNPLSVVVSNGCEWKLADFMTENLEFCQQNGIRFEGNDLFLELKDQAYLKGVPVRQDRSLWQLMKRGYIPITTSDTVTLVWVQPAYTGMLATNLSLYELEYRNGNYVSPTQLRQIVKAVGSHGLFGCVALHVHEREAKMVSGGMHAIRCKDIAAAVLIRLFFPSPGEANSGGLWKRAIEAKMATVHTSLANMTRYCKAAEQRCQTLENRLDGMDEIWNARMVQIVEFALAKQTAAATLQGQQRSGDQDDAMGESRNEPNIGHAPSRAAVVNDDNLQTQSGATLSILQREHYSGDYIGDDVPSPIDAEHDIRICTTRDHSSFRELAGGGRWGNLLAETAGKTWQDYHYTAAMQAEIDKQLKQHVAPGSEDTTPETNGIPAENDECGPNIRCV</sequence>
<feature type="region of interest" description="Disordered" evidence="2">
    <location>
        <begin position="499"/>
        <end position="526"/>
    </location>
</feature>
<feature type="region of interest" description="Disordered" evidence="2">
    <location>
        <begin position="83"/>
        <end position="103"/>
    </location>
</feature>
<protein>
    <submittedName>
        <fullName evidence="3">Uncharacterized protein</fullName>
    </submittedName>
</protein>
<evidence type="ECO:0000256" key="1">
    <source>
        <dbReference type="SAM" id="Coils"/>
    </source>
</evidence>
<reference evidence="4" key="1">
    <citation type="journal article" date="2009" name="Nature">
        <title>Genome sequence and analysis of the Irish potato famine pathogen Phytophthora infestans.</title>
        <authorList>
            <consortium name="The Broad Institute Genome Sequencing Platform"/>
            <person name="Haas B.J."/>
            <person name="Kamoun S."/>
            <person name="Zody M.C."/>
            <person name="Jiang R.H."/>
            <person name="Handsaker R.E."/>
            <person name="Cano L.M."/>
            <person name="Grabherr M."/>
            <person name="Kodira C.D."/>
            <person name="Raffaele S."/>
            <person name="Torto-Alalibo T."/>
            <person name="Bozkurt T.O."/>
            <person name="Ah-Fong A.M."/>
            <person name="Alvarado L."/>
            <person name="Anderson V.L."/>
            <person name="Armstrong M.R."/>
            <person name="Avrova A."/>
            <person name="Baxter L."/>
            <person name="Beynon J."/>
            <person name="Boevink P.C."/>
            <person name="Bollmann S.R."/>
            <person name="Bos J.I."/>
            <person name="Bulone V."/>
            <person name="Cai G."/>
            <person name="Cakir C."/>
            <person name="Carrington J.C."/>
            <person name="Chawner M."/>
            <person name="Conti L."/>
            <person name="Costanzo S."/>
            <person name="Ewan R."/>
            <person name="Fahlgren N."/>
            <person name="Fischbach M.A."/>
            <person name="Fugelstad J."/>
            <person name="Gilroy E.M."/>
            <person name="Gnerre S."/>
            <person name="Green P.J."/>
            <person name="Grenville-Briggs L.J."/>
            <person name="Griffith J."/>
            <person name="Grunwald N.J."/>
            <person name="Horn K."/>
            <person name="Horner N.R."/>
            <person name="Hu C.H."/>
            <person name="Huitema E."/>
            <person name="Jeong D.H."/>
            <person name="Jones A.M."/>
            <person name="Jones J.D."/>
            <person name="Jones R.W."/>
            <person name="Karlsson E.K."/>
            <person name="Kunjeti S.G."/>
            <person name="Lamour K."/>
            <person name="Liu Z."/>
            <person name="Ma L."/>
            <person name="Maclean D."/>
            <person name="Chibucos M.C."/>
            <person name="McDonald H."/>
            <person name="McWalters J."/>
            <person name="Meijer H.J."/>
            <person name="Morgan W."/>
            <person name="Morris P.F."/>
            <person name="Munro C.A."/>
            <person name="O'Neill K."/>
            <person name="Ospina-Giraldo M."/>
            <person name="Pinzon A."/>
            <person name="Pritchard L."/>
            <person name="Ramsahoye B."/>
            <person name="Ren Q."/>
            <person name="Restrepo S."/>
            <person name="Roy S."/>
            <person name="Sadanandom A."/>
            <person name="Savidor A."/>
            <person name="Schornack S."/>
            <person name="Schwartz D.C."/>
            <person name="Schumann U.D."/>
            <person name="Schwessinger B."/>
            <person name="Seyer L."/>
            <person name="Sharpe T."/>
            <person name="Silvar C."/>
            <person name="Song J."/>
            <person name="Studholme D.J."/>
            <person name="Sykes S."/>
            <person name="Thines M."/>
            <person name="van de Vondervoort P.J."/>
            <person name="Phuntumart V."/>
            <person name="Wawra S."/>
            <person name="Weide R."/>
            <person name="Win J."/>
            <person name="Young C."/>
            <person name="Zhou S."/>
            <person name="Fry W."/>
            <person name="Meyers B.C."/>
            <person name="van West P."/>
            <person name="Ristaino J."/>
            <person name="Govers F."/>
            <person name="Birch P.R."/>
            <person name="Whisson S.C."/>
            <person name="Judelson H.S."/>
            <person name="Nusbaum C."/>
        </authorList>
    </citation>
    <scope>NUCLEOTIDE SEQUENCE [LARGE SCALE GENOMIC DNA]</scope>
    <source>
        <strain evidence="4">T30-4</strain>
    </source>
</reference>
<dbReference type="AlphaFoldDB" id="D0NXW1"/>
<dbReference type="Proteomes" id="UP000006643">
    <property type="component" value="Unassembled WGS sequence"/>
</dbReference>
<feature type="region of interest" description="Disordered" evidence="2">
    <location>
        <begin position="373"/>
        <end position="402"/>
    </location>
</feature>
<evidence type="ECO:0000256" key="2">
    <source>
        <dbReference type="SAM" id="MobiDB-lite"/>
    </source>
</evidence>
<evidence type="ECO:0000313" key="3">
    <source>
        <dbReference type="EMBL" id="EEY67912.1"/>
    </source>
</evidence>
<feature type="coiled-coil region" evidence="1">
    <location>
        <begin position="324"/>
        <end position="351"/>
    </location>
</feature>
<feature type="compositionally biased region" description="Basic and acidic residues" evidence="2">
    <location>
        <begin position="1"/>
        <end position="16"/>
    </location>
</feature>
<feature type="region of interest" description="Disordered" evidence="2">
    <location>
        <begin position="1"/>
        <end position="57"/>
    </location>
</feature>
<name>D0NXW1_PHYIT</name>